<reference evidence="3 4" key="2">
    <citation type="submission" date="2024-07" db="EMBL/GenBank/DDBJ databases">
        <authorList>
            <person name="Akdeniz Z."/>
        </authorList>
    </citation>
    <scope>NUCLEOTIDE SEQUENCE [LARGE SCALE GENOMIC DNA]</scope>
</reference>
<evidence type="ECO:0000256" key="1">
    <source>
        <dbReference type="SAM" id="Phobius"/>
    </source>
</evidence>
<keyword evidence="4" id="KW-1185">Reference proteome</keyword>
<organism evidence="2">
    <name type="scientific">Hexamita inflata</name>
    <dbReference type="NCBI Taxonomy" id="28002"/>
    <lineage>
        <taxon>Eukaryota</taxon>
        <taxon>Metamonada</taxon>
        <taxon>Diplomonadida</taxon>
        <taxon>Hexamitidae</taxon>
        <taxon>Hexamitinae</taxon>
        <taxon>Hexamita</taxon>
    </lineage>
</organism>
<feature type="transmembrane region" description="Helical" evidence="1">
    <location>
        <begin position="99"/>
        <end position="117"/>
    </location>
</feature>
<keyword evidence="1" id="KW-1133">Transmembrane helix</keyword>
<dbReference type="EMBL" id="CAXDID020000393">
    <property type="protein sequence ID" value="CAL6086516.1"/>
    <property type="molecule type" value="Genomic_DNA"/>
</dbReference>
<keyword evidence="1" id="KW-0812">Transmembrane</keyword>
<protein>
    <submittedName>
        <fullName evidence="3">Hypothetical_protein</fullName>
    </submittedName>
</protein>
<sequence length="157" mass="18990">MQKQYIRGHLQQNTHCFCVFERVWTRKIPQKRTLKCSIIASDIFYTSYFCAQIRLGHFHVKDRLYIITRKQAVDTELDTEQQTQQLIAFQIRKHYETDIMRFIYLKLAIITISMTIFKCNHQILQVLIQQLMQTDQIWMQVPLIFIKICIFLIIELM</sequence>
<evidence type="ECO:0000313" key="4">
    <source>
        <dbReference type="Proteomes" id="UP001642409"/>
    </source>
</evidence>
<feature type="transmembrane region" description="Helical" evidence="1">
    <location>
        <begin position="137"/>
        <end position="154"/>
    </location>
</feature>
<dbReference type="Proteomes" id="UP001642409">
    <property type="component" value="Unassembled WGS sequence"/>
</dbReference>
<accession>A0AA86N505</accession>
<dbReference type="AlphaFoldDB" id="A0AA86N505"/>
<comment type="caution">
    <text evidence="2">The sequence shown here is derived from an EMBL/GenBank/DDBJ whole genome shotgun (WGS) entry which is preliminary data.</text>
</comment>
<keyword evidence="1" id="KW-0472">Membrane</keyword>
<evidence type="ECO:0000313" key="3">
    <source>
        <dbReference type="EMBL" id="CAL6086516.1"/>
    </source>
</evidence>
<proteinExistence type="predicted"/>
<dbReference type="EMBL" id="CATOUU010000008">
    <property type="protein sequence ID" value="CAI9912906.1"/>
    <property type="molecule type" value="Genomic_DNA"/>
</dbReference>
<name>A0AA86N505_9EUKA</name>
<evidence type="ECO:0000313" key="2">
    <source>
        <dbReference type="EMBL" id="CAI9912906.1"/>
    </source>
</evidence>
<gene>
    <name evidence="2" type="ORF">HINF_LOCUS551</name>
    <name evidence="3" type="ORF">HINF_LOCUS63203</name>
</gene>
<reference evidence="2" key="1">
    <citation type="submission" date="2023-06" db="EMBL/GenBank/DDBJ databases">
        <authorList>
            <person name="Kurt Z."/>
        </authorList>
    </citation>
    <scope>NUCLEOTIDE SEQUENCE</scope>
</reference>